<comment type="similarity">
    <text evidence="1">Belongs to the ROK (NagC/XylR) family.</text>
</comment>
<reference evidence="2 3" key="1">
    <citation type="submission" date="2023-10" db="EMBL/GenBank/DDBJ databases">
        <title>The genome sequence of Streptomyces sp. HUAS YS2.</title>
        <authorList>
            <person name="Mo P."/>
        </authorList>
    </citation>
    <scope>NUCLEOTIDE SEQUENCE [LARGE SCALE GENOMIC DNA]</scope>
    <source>
        <strain evidence="2 3">HUAS YS2</strain>
    </source>
</reference>
<dbReference type="RefSeq" id="WP_318101506.1">
    <property type="nucleotide sequence ID" value="NZ_CP137573.1"/>
</dbReference>
<gene>
    <name evidence="2" type="ORF">R2D22_05020</name>
</gene>
<dbReference type="PANTHER" id="PTHR18964">
    <property type="entry name" value="ROK (REPRESSOR, ORF, KINASE) FAMILY"/>
    <property type="match status" value="1"/>
</dbReference>
<evidence type="ECO:0000313" key="3">
    <source>
        <dbReference type="Proteomes" id="UP001301731"/>
    </source>
</evidence>
<dbReference type="InterPro" id="IPR043129">
    <property type="entry name" value="ATPase_NBD"/>
</dbReference>
<dbReference type="Proteomes" id="UP001301731">
    <property type="component" value="Chromosome"/>
</dbReference>
<organism evidence="2 3">
    <name type="scientific">Streptomyces solicathayae</name>
    <dbReference type="NCBI Taxonomy" id="3081768"/>
    <lineage>
        <taxon>Bacteria</taxon>
        <taxon>Bacillati</taxon>
        <taxon>Actinomycetota</taxon>
        <taxon>Actinomycetes</taxon>
        <taxon>Kitasatosporales</taxon>
        <taxon>Streptomycetaceae</taxon>
        <taxon>Streptomyces</taxon>
    </lineage>
</organism>
<accession>A0ABZ0LMR9</accession>
<proteinExistence type="inferred from homology"/>
<dbReference type="Pfam" id="PF00480">
    <property type="entry name" value="ROK"/>
    <property type="match status" value="1"/>
</dbReference>
<sequence>MPDAPAASDCVIALDVGGTGMKGAVLDRTLTPLETLRRPTPRSSGPDAVVDAIAAALCGLRDHAEARGLTVRSAGAAVPGIVDEAAGRALHSANIGWSDLPLAALLGEATGLPVALGHDVRAGGIAECRIGAARGALDALFVPVGTGIAAAILCDGRPVRGLGHAGELGHVVAEPGGARCACGSRGCLETVASAAAVAAAYTERSGRPVDGAARVAALVARGDPVAVAVWDRAVDALASALATVSTLLAPGLVVIGGGLAEAGDLLIEPLRDRLHERLTFQRGPDVVRARLGDRAGCLGAGILAWEAAGSGPMAVGTEHGIDDEFRTTVSVEETHAPDPH</sequence>
<dbReference type="Gene3D" id="3.30.420.40">
    <property type="match status" value="2"/>
</dbReference>
<dbReference type="InterPro" id="IPR000600">
    <property type="entry name" value="ROK"/>
</dbReference>
<dbReference type="SUPFAM" id="SSF53067">
    <property type="entry name" value="Actin-like ATPase domain"/>
    <property type="match status" value="1"/>
</dbReference>
<dbReference type="EMBL" id="CP137573">
    <property type="protein sequence ID" value="WOX20787.1"/>
    <property type="molecule type" value="Genomic_DNA"/>
</dbReference>
<dbReference type="PANTHER" id="PTHR18964:SF149">
    <property type="entry name" value="BIFUNCTIONAL UDP-N-ACETYLGLUCOSAMINE 2-EPIMERASE_N-ACETYLMANNOSAMINE KINASE"/>
    <property type="match status" value="1"/>
</dbReference>
<protein>
    <submittedName>
        <fullName evidence="2">ROK family protein</fullName>
    </submittedName>
</protein>
<evidence type="ECO:0000313" key="2">
    <source>
        <dbReference type="EMBL" id="WOX20787.1"/>
    </source>
</evidence>
<evidence type="ECO:0000256" key="1">
    <source>
        <dbReference type="ARBA" id="ARBA00006479"/>
    </source>
</evidence>
<keyword evidence="3" id="KW-1185">Reference proteome</keyword>
<name>A0ABZ0LMR9_9ACTN</name>